<dbReference type="OrthoDB" id="9810297at2"/>
<accession>A0A0P0Z0F7</accession>
<dbReference type="GO" id="GO:0006355">
    <property type="term" value="P:regulation of DNA-templated transcription"/>
    <property type="evidence" value="ECO:0007669"/>
    <property type="project" value="InterPro"/>
</dbReference>
<name>A0A0P0Z0F7_9HYPH</name>
<dbReference type="InterPro" id="IPR023267">
    <property type="entry name" value="RCMT"/>
</dbReference>
<keyword evidence="2 5" id="KW-0808">Transferase</keyword>
<feature type="binding site" evidence="5">
    <location>
        <begin position="276"/>
        <end position="282"/>
    </location>
    <ligand>
        <name>S-adenosyl-L-methionine</name>
        <dbReference type="ChEBI" id="CHEBI:59789"/>
    </ligand>
</feature>
<protein>
    <recommendedName>
        <fullName evidence="7">SAM-dependent MTase RsmB/NOP-type domain-containing protein</fullName>
    </recommendedName>
</protein>
<proteinExistence type="inferred from homology"/>
<evidence type="ECO:0000259" key="7">
    <source>
        <dbReference type="PROSITE" id="PS51686"/>
    </source>
</evidence>
<feature type="binding site" evidence="5">
    <location>
        <position position="323"/>
    </location>
    <ligand>
        <name>S-adenosyl-L-methionine</name>
        <dbReference type="ChEBI" id="CHEBI:59789"/>
    </ligand>
</feature>
<evidence type="ECO:0000256" key="1">
    <source>
        <dbReference type="ARBA" id="ARBA00022603"/>
    </source>
</evidence>
<dbReference type="InterPro" id="IPR006027">
    <property type="entry name" value="NusB_RsmB_TIM44"/>
</dbReference>
<organism evidence="8">
    <name type="scientific">Aureimonas frigidaquae</name>
    <dbReference type="NCBI Taxonomy" id="424757"/>
    <lineage>
        <taxon>Bacteria</taxon>
        <taxon>Pseudomonadati</taxon>
        <taxon>Pseudomonadota</taxon>
        <taxon>Alphaproteobacteria</taxon>
        <taxon>Hyphomicrobiales</taxon>
        <taxon>Aurantimonadaceae</taxon>
        <taxon>Aureimonas</taxon>
    </lineage>
</organism>
<evidence type="ECO:0000256" key="4">
    <source>
        <dbReference type="ARBA" id="ARBA00022884"/>
    </source>
</evidence>
<dbReference type="FunFam" id="3.40.50.150:FF:000257">
    <property type="entry name" value="16S rRNA methyltransferase"/>
    <property type="match status" value="1"/>
</dbReference>
<dbReference type="Gene3D" id="3.40.50.150">
    <property type="entry name" value="Vaccinia Virus protein VP39"/>
    <property type="match status" value="1"/>
</dbReference>
<dbReference type="GO" id="GO:0001510">
    <property type="term" value="P:RNA methylation"/>
    <property type="evidence" value="ECO:0007669"/>
    <property type="project" value="InterPro"/>
</dbReference>
<comment type="similarity">
    <text evidence="5">Belongs to the class I-like SAM-binding methyltransferase superfamily. RsmB/NOP family.</text>
</comment>
<dbReference type="GO" id="GO:0008173">
    <property type="term" value="F:RNA methyltransferase activity"/>
    <property type="evidence" value="ECO:0007669"/>
    <property type="project" value="InterPro"/>
</dbReference>
<dbReference type="InterPro" id="IPR001678">
    <property type="entry name" value="MeTrfase_RsmB-F_NOP2_dom"/>
</dbReference>
<dbReference type="InterPro" id="IPR035926">
    <property type="entry name" value="NusB-like_sf"/>
</dbReference>
<dbReference type="PRINTS" id="PR02008">
    <property type="entry name" value="RCMTFAMILY"/>
</dbReference>
<dbReference type="InterPro" id="IPR029063">
    <property type="entry name" value="SAM-dependent_MTases_sf"/>
</dbReference>
<evidence type="ECO:0000256" key="2">
    <source>
        <dbReference type="ARBA" id="ARBA00022679"/>
    </source>
</evidence>
<reference evidence="8" key="1">
    <citation type="journal article" date="2015" name="Proc. Natl. Acad. Sci. U.S.A.">
        <title>Bacterial clade with the ribosomal RNA operon on a small plasmid rather than the chromosome.</title>
        <authorList>
            <person name="Anda M."/>
            <person name="Ohtsubo Y."/>
            <person name="Okubo T."/>
            <person name="Sugawara M."/>
            <person name="Nagata Y."/>
            <person name="Tsuda M."/>
            <person name="Minamisawa K."/>
            <person name="Mitsui H."/>
        </authorList>
    </citation>
    <scope>NUCLEOTIDE SEQUENCE</scope>
    <source>
        <strain evidence="8">JCM 14755</strain>
    </source>
</reference>
<keyword evidence="3 5" id="KW-0949">S-adenosyl-L-methionine</keyword>
<dbReference type="Pfam" id="PF01029">
    <property type="entry name" value="NusB"/>
    <property type="match status" value="1"/>
</dbReference>
<keyword evidence="1 5" id="KW-0489">Methyltransferase</keyword>
<evidence type="ECO:0000256" key="6">
    <source>
        <dbReference type="SAM" id="MobiDB-lite"/>
    </source>
</evidence>
<dbReference type="SUPFAM" id="SSF53335">
    <property type="entry name" value="S-adenosyl-L-methionine-dependent methyltransferases"/>
    <property type="match status" value="1"/>
</dbReference>
<dbReference type="GO" id="GO:0003723">
    <property type="term" value="F:RNA binding"/>
    <property type="evidence" value="ECO:0007669"/>
    <property type="project" value="UniProtKB-UniRule"/>
</dbReference>
<feature type="region of interest" description="Disordered" evidence="6">
    <location>
        <begin position="1"/>
        <end position="30"/>
    </location>
</feature>
<dbReference type="InterPro" id="IPR049560">
    <property type="entry name" value="MeTrfase_RsmB-F_NOP2_cat"/>
</dbReference>
<dbReference type="Gene3D" id="1.10.940.10">
    <property type="entry name" value="NusB-like"/>
    <property type="match status" value="1"/>
</dbReference>
<keyword evidence="4 5" id="KW-0694">RNA-binding</keyword>
<feature type="binding site" evidence="5">
    <location>
        <position position="339"/>
    </location>
    <ligand>
        <name>S-adenosyl-L-methionine</name>
        <dbReference type="ChEBI" id="CHEBI:59789"/>
    </ligand>
</feature>
<dbReference type="CDD" id="cd02440">
    <property type="entry name" value="AdoMet_MTases"/>
    <property type="match status" value="1"/>
</dbReference>
<dbReference type="PANTHER" id="PTHR22807">
    <property type="entry name" value="NOP2 YEAST -RELATED NOL1/NOP2/FMU SUN DOMAIN-CONTAINING"/>
    <property type="match status" value="1"/>
</dbReference>
<dbReference type="PANTHER" id="PTHR22807:SF61">
    <property type="entry name" value="NOL1_NOP2_SUN FAMILY PROTEIN _ ANTITERMINATION NUSB DOMAIN-CONTAINING PROTEIN"/>
    <property type="match status" value="1"/>
</dbReference>
<dbReference type="RefSeq" id="WP_062226557.1">
    <property type="nucleotide sequence ID" value="NZ_BBWR01000003.1"/>
</dbReference>
<dbReference type="Pfam" id="PF01189">
    <property type="entry name" value="Methyltr_RsmB-F"/>
    <property type="match status" value="1"/>
</dbReference>
<sequence>MGLSAPAGKRSRSTQPRSVDPLEAETRPGLPARQVAARLLSAVLASRTSLDALTDRQNGHPDFRRLDPRDQALVKAILATALKRHGTLDAILAERIDKPLPGNAGLLRNILHVGMAQILFLDVPDSAAVDLAVTHANLDPRTRRFAALVNAVLRRVSRERDACLAASRPRLIDMPDWMVERLLPHYGRERLERMAQAHLNAAPLDLSAREDPEGWADRLGARLLPTGTLRLRPGTAGTVAALPGFEDGAWWVQDAAARLPARLFGPVEGLAIADLCAAPGGKTAQLAAAGAHVTAVELSPNRMRRLQENLDRLKLPVTTLSGDLRRLSFAAPFDGVLLDAPCSSTGTIRRHPDVPYVKSAEEVDKLAAVQADLLAHAAGLVRSGGRLVFSNCSIDPAEGEGVVDAFLAAHDDFQREPVRSDEVPGLEEAIAQNGDLRTTPDMLPDADAGLAGLDGFYAARLIKRGNAREG</sequence>
<dbReference type="PROSITE" id="PS51686">
    <property type="entry name" value="SAM_MT_RSMB_NOP"/>
    <property type="match status" value="1"/>
</dbReference>
<feature type="binding site" evidence="5">
    <location>
        <position position="297"/>
    </location>
    <ligand>
        <name>S-adenosyl-L-methionine</name>
        <dbReference type="ChEBI" id="CHEBI:59789"/>
    </ligand>
</feature>
<evidence type="ECO:0000256" key="5">
    <source>
        <dbReference type="PROSITE-ProRule" id="PRU01023"/>
    </source>
</evidence>
<feature type="domain" description="SAM-dependent MTase RsmB/NOP-type" evidence="7">
    <location>
        <begin position="166"/>
        <end position="464"/>
    </location>
</feature>
<dbReference type="SUPFAM" id="SSF48013">
    <property type="entry name" value="NusB-like"/>
    <property type="match status" value="1"/>
</dbReference>
<dbReference type="AlphaFoldDB" id="A0A0P0Z0F7"/>
<feature type="active site" description="Nucleophile" evidence="5">
    <location>
        <position position="392"/>
    </location>
</feature>
<evidence type="ECO:0000256" key="3">
    <source>
        <dbReference type="ARBA" id="ARBA00022691"/>
    </source>
</evidence>
<dbReference type="EMBL" id="LC066375">
    <property type="protein sequence ID" value="BAT27491.1"/>
    <property type="molecule type" value="Genomic_DNA"/>
</dbReference>
<evidence type="ECO:0000313" key="8">
    <source>
        <dbReference type="EMBL" id="BAT27491.1"/>
    </source>
</evidence>